<sequence length="180" mass="19828">MLDFAFKLPFVLGPECKQRNLLASGANLMQAAFAIARKIDANSADYRSLPVFHVSMAMVACGTLLQLRQKHEQPGSISRDQLLHACQKLSRVHPMVAMVLSNLERPMGITANIRDFVNSPPTLPQSTQSQDELAGLFDFTEPCFVPDNLDMFTEWIWPEGDWLSGLLMAGPSDSSGSFGV</sequence>
<name>A0ACC2X4A9_9TREE</name>
<evidence type="ECO:0000313" key="1">
    <source>
        <dbReference type="EMBL" id="KAJ9118854.1"/>
    </source>
</evidence>
<accession>A0ACC2X4A9</accession>
<dbReference type="EMBL" id="JASBWV010000027">
    <property type="protein sequence ID" value="KAJ9118854.1"/>
    <property type="molecule type" value="Genomic_DNA"/>
</dbReference>
<proteinExistence type="predicted"/>
<organism evidence="1 2">
    <name type="scientific">Naganishia onofrii</name>
    <dbReference type="NCBI Taxonomy" id="1851511"/>
    <lineage>
        <taxon>Eukaryota</taxon>
        <taxon>Fungi</taxon>
        <taxon>Dikarya</taxon>
        <taxon>Basidiomycota</taxon>
        <taxon>Agaricomycotina</taxon>
        <taxon>Tremellomycetes</taxon>
        <taxon>Filobasidiales</taxon>
        <taxon>Filobasidiaceae</taxon>
        <taxon>Naganishia</taxon>
    </lineage>
</organism>
<evidence type="ECO:0000313" key="2">
    <source>
        <dbReference type="Proteomes" id="UP001234202"/>
    </source>
</evidence>
<gene>
    <name evidence="1" type="ORF">QFC24_006053</name>
</gene>
<comment type="caution">
    <text evidence="1">The sequence shown here is derived from an EMBL/GenBank/DDBJ whole genome shotgun (WGS) entry which is preliminary data.</text>
</comment>
<protein>
    <submittedName>
        <fullName evidence="1">Uncharacterized protein</fullName>
    </submittedName>
</protein>
<dbReference type="Proteomes" id="UP001234202">
    <property type="component" value="Unassembled WGS sequence"/>
</dbReference>
<reference evidence="1" key="1">
    <citation type="submission" date="2023-04" db="EMBL/GenBank/DDBJ databases">
        <title>Draft Genome sequencing of Naganishia species isolated from polar environments using Oxford Nanopore Technology.</title>
        <authorList>
            <person name="Leo P."/>
            <person name="Venkateswaran K."/>
        </authorList>
    </citation>
    <scope>NUCLEOTIDE SEQUENCE</scope>
    <source>
        <strain evidence="1">DBVPG 5303</strain>
    </source>
</reference>
<keyword evidence="2" id="KW-1185">Reference proteome</keyword>